<keyword evidence="3" id="KW-1185">Reference proteome</keyword>
<accession>A0A432M2A0</accession>
<dbReference type="Proteomes" id="UP000274358">
    <property type="component" value="Unassembled WGS sequence"/>
</dbReference>
<name>A0A432M2A0_9GAMM</name>
<proteinExistence type="predicted"/>
<keyword evidence="1" id="KW-0732">Signal</keyword>
<dbReference type="RefSeq" id="WP_126686255.1">
    <property type="nucleotide sequence ID" value="NZ_RYYV01000017.1"/>
</dbReference>
<protein>
    <recommendedName>
        <fullName evidence="4">CopL family metal-binding regulatory protein</fullName>
    </recommendedName>
</protein>
<feature type="chain" id="PRO_5019470634" description="CopL family metal-binding regulatory protein" evidence="1">
    <location>
        <begin position="36"/>
        <end position="131"/>
    </location>
</feature>
<comment type="caution">
    <text evidence="2">The sequence shown here is derived from an EMBL/GenBank/DDBJ whole genome shotgun (WGS) entry which is preliminary data.</text>
</comment>
<evidence type="ECO:0000313" key="2">
    <source>
        <dbReference type="EMBL" id="RUL71866.1"/>
    </source>
</evidence>
<organism evidence="2 3">
    <name type="scientific">Dyella choica</name>
    <dbReference type="NCBI Taxonomy" id="1927959"/>
    <lineage>
        <taxon>Bacteria</taxon>
        <taxon>Pseudomonadati</taxon>
        <taxon>Pseudomonadota</taxon>
        <taxon>Gammaproteobacteria</taxon>
        <taxon>Lysobacterales</taxon>
        <taxon>Rhodanobacteraceae</taxon>
        <taxon>Dyella</taxon>
    </lineage>
</organism>
<dbReference type="AlphaFoldDB" id="A0A432M2A0"/>
<reference evidence="2 3" key="1">
    <citation type="submission" date="2018-12" db="EMBL/GenBank/DDBJ databases">
        <title>Dyella dinghuensis sp. nov. DHOA06 and Dyella choica sp. nov. 4M-K27, isolated from forest soil.</title>
        <authorList>
            <person name="Qiu L.-H."/>
            <person name="Gao Z.-H."/>
        </authorList>
    </citation>
    <scope>NUCLEOTIDE SEQUENCE [LARGE SCALE GENOMIC DNA]</scope>
    <source>
        <strain evidence="2 3">4M-K27</strain>
    </source>
</reference>
<gene>
    <name evidence="2" type="ORF">EKH80_18405</name>
</gene>
<evidence type="ECO:0008006" key="4">
    <source>
        <dbReference type="Google" id="ProtNLM"/>
    </source>
</evidence>
<dbReference type="EMBL" id="RYYV01000017">
    <property type="protein sequence ID" value="RUL71866.1"/>
    <property type="molecule type" value="Genomic_DNA"/>
</dbReference>
<evidence type="ECO:0000256" key="1">
    <source>
        <dbReference type="SAM" id="SignalP"/>
    </source>
</evidence>
<evidence type="ECO:0000313" key="3">
    <source>
        <dbReference type="Proteomes" id="UP000274358"/>
    </source>
</evidence>
<sequence length="131" mass="13727">MSPSFSLRRFTTSRLLRVMALLAWSLMTVSMPAVSAGVMAGSDHHVASMASMMMDHATHADATTADGLHNDHCCGDTTHAACHCEAMCAAALLPSVAALYGPTRLAVIRASMRSADAPTPDLIPPLRPPAV</sequence>
<feature type="signal peptide" evidence="1">
    <location>
        <begin position="1"/>
        <end position="35"/>
    </location>
</feature>